<reference evidence="3 4" key="1">
    <citation type="journal article" date="2020" name="Nature">
        <title>Six reference-quality genomes reveal evolution of bat adaptations.</title>
        <authorList>
            <person name="Jebb D."/>
            <person name="Huang Z."/>
            <person name="Pippel M."/>
            <person name="Hughes G.M."/>
            <person name="Lavrichenko K."/>
            <person name="Devanna P."/>
            <person name="Winkler S."/>
            <person name="Jermiin L.S."/>
            <person name="Skirmuntt E.C."/>
            <person name="Katzourakis A."/>
            <person name="Burkitt-Gray L."/>
            <person name="Ray D.A."/>
            <person name="Sullivan K.A.M."/>
            <person name="Roscito J.G."/>
            <person name="Kirilenko B.M."/>
            <person name="Davalos L.M."/>
            <person name="Corthals A.P."/>
            <person name="Power M.L."/>
            <person name="Jones G."/>
            <person name="Ransome R.D."/>
            <person name="Dechmann D.K.N."/>
            <person name="Locatelli A.G."/>
            <person name="Puechmaille S.J."/>
            <person name="Fedrigo O."/>
            <person name="Jarvis E.D."/>
            <person name="Hiller M."/>
            <person name="Vernes S.C."/>
            <person name="Myers E.W."/>
            <person name="Teeling E.C."/>
        </authorList>
    </citation>
    <scope>NUCLEOTIDE SEQUENCE [LARGE SCALE GENOMIC DNA]</scope>
    <source>
        <strain evidence="3">MMolMol1</strain>
        <tissue evidence="3">Muscle</tissue>
    </source>
</reference>
<dbReference type="Proteomes" id="UP000550707">
    <property type="component" value="Unassembled WGS sequence"/>
</dbReference>
<evidence type="ECO:0000256" key="1">
    <source>
        <dbReference type="SAM" id="MobiDB-lite"/>
    </source>
</evidence>
<dbReference type="InterPro" id="IPR038818">
    <property type="entry name" value="MCEMP1"/>
</dbReference>
<organism evidence="3 4">
    <name type="scientific">Molossus molossus</name>
    <name type="common">Pallas' mastiff bat</name>
    <name type="synonym">Vespertilio molossus</name>
    <dbReference type="NCBI Taxonomy" id="27622"/>
    <lineage>
        <taxon>Eukaryota</taxon>
        <taxon>Metazoa</taxon>
        <taxon>Chordata</taxon>
        <taxon>Craniata</taxon>
        <taxon>Vertebrata</taxon>
        <taxon>Euteleostomi</taxon>
        <taxon>Mammalia</taxon>
        <taxon>Eutheria</taxon>
        <taxon>Laurasiatheria</taxon>
        <taxon>Chiroptera</taxon>
        <taxon>Yangochiroptera</taxon>
        <taxon>Molossidae</taxon>
        <taxon>Molossus</taxon>
    </lineage>
</organism>
<protein>
    <submittedName>
        <fullName evidence="3">Mast cell expressed membrane protein 1</fullName>
    </submittedName>
</protein>
<evidence type="ECO:0000313" key="4">
    <source>
        <dbReference type="Proteomes" id="UP000550707"/>
    </source>
</evidence>
<feature type="region of interest" description="Disordered" evidence="1">
    <location>
        <begin position="45"/>
        <end position="66"/>
    </location>
</feature>
<dbReference type="EMBL" id="JACASF010000004">
    <property type="protein sequence ID" value="KAF6481040.1"/>
    <property type="molecule type" value="Genomic_DNA"/>
</dbReference>
<dbReference type="InParanoid" id="A0A7J8I9W6"/>
<dbReference type="PANTHER" id="PTHR37856:SF1">
    <property type="entry name" value="MAST CELL-EXPRESSED MEMBRANE PROTEIN 1"/>
    <property type="match status" value="1"/>
</dbReference>
<gene>
    <name evidence="3" type="ORF">HJG59_012007</name>
</gene>
<feature type="compositionally biased region" description="Gly residues" evidence="1">
    <location>
        <begin position="232"/>
        <end position="247"/>
    </location>
</feature>
<name>A0A7J8I9W6_MOLMO</name>
<sequence>MDAEEIYINQEAGMQAAAFKDKQREAPVNKKGVDDPDYENITLAFRNQDQPKGNHSPPKSEVPAWSRPSSDSIQAFHWLHKAIMSLYILLTLFSIILLAWVLVKNSEMSQELLVLKKEIWNVSSSACECQERQKQAWSNIQQSVSDAKKRIDTVKNDVQTGNEKLKTLSAGASVDLHCPDCGAGESGGWSGWGTALPRSRIWSGDGCPSSNLQVFKCCWEPPVLVSAAPQPGGLGKDGTSNKGGGLI</sequence>
<keyword evidence="2" id="KW-0472">Membrane</keyword>
<evidence type="ECO:0000256" key="2">
    <source>
        <dbReference type="SAM" id="Phobius"/>
    </source>
</evidence>
<evidence type="ECO:0000313" key="3">
    <source>
        <dbReference type="EMBL" id="KAF6481040.1"/>
    </source>
</evidence>
<comment type="caution">
    <text evidence="3">The sequence shown here is derived from an EMBL/GenBank/DDBJ whole genome shotgun (WGS) entry which is preliminary data.</text>
</comment>
<dbReference type="FunCoup" id="A0A7J8I9W6">
    <property type="interactions" value="17"/>
</dbReference>
<keyword evidence="2" id="KW-1133">Transmembrane helix</keyword>
<keyword evidence="4" id="KW-1185">Reference proteome</keyword>
<dbReference type="AlphaFoldDB" id="A0A7J8I9W6"/>
<dbReference type="PANTHER" id="PTHR37856">
    <property type="entry name" value="MAST CELL-EXPRESSED MEMBRANE PROTEIN 1"/>
    <property type="match status" value="1"/>
</dbReference>
<proteinExistence type="predicted"/>
<feature type="region of interest" description="Disordered" evidence="1">
    <location>
        <begin position="228"/>
        <end position="247"/>
    </location>
</feature>
<accession>A0A7J8I9W6</accession>
<keyword evidence="2" id="KW-0812">Transmembrane</keyword>
<feature type="transmembrane region" description="Helical" evidence="2">
    <location>
        <begin position="82"/>
        <end position="103"/>
    </location>
</feature>